<evidence type="ECO:0000313" key="3">
    <source>
        <dbReference type="Proteomes" id="UP000267798"/>
    </source>
</evidence>
<evidence type="ECO:0000256" key="1">
    <source>
        <dbReference type="SAM" id="MobiDB-lite"/>
    </source>
</evidence>
<accession>A0A3A6PIT5</accession>
<dbReference type="AlphaFoldDB" id="A0A3A6PIT5"/>
<reference evidence="2 3" key="1">
    <citation type="submission" date="2018-09" db="EMBL/GenBank/DDBJ databases">
        <title>Paenibacillus aracenensis nov. sp. isolated from a cave in southern Spain.</title>
        <authorList>
            <person name="Jurado V."/>
            <person name="Gutierrez-Patricio S."/>
            <person name="Gonzalez-Pimentel J.L."/>
            <person name="Miller A.Z."/>
            <person name="Laiz L."/>
            <person name="Saiz-Jimenez C."/>
        </authorList>
    </citation>
    <scope>NUCLEOTIDE SEQUENCE [LARGE SCALE GENOMIC DNA]</scope>
    <source>
        <strain evidence="2 3">JCM 19203</strain>
    </source>
</reference>
<proteinExistence type="predicted"/>
<dbReference type="InterPro" id="IPR009370">
    <property type="entry name" value="YutD-like"/>
</dbReference>
<feature type="compositionally biased region" description="Low complexity" evidence="1">
    <location>
        <begin position="214"/>
        <end position="232"/>
    </location>
</feature>
<dbReference type="Proteomes" id="UP000267798">
    <property type="component" value="Unassembled WGS sequence"/>
</dbReference>
<comment type="caution">
    <text evidence="2">The sequence shown here is derived from an EMBL/GenBank/DDBJ whole genome shotgun (WGS) entry which is preliminary data.</text>
</comment>
<dbReference type="OrthoDB" id="1650379at2"/>
<dbReference type="Pfam" id="PF06265">
    <property type="entry name" value="YutD-like"/>
    <property type="match status" value="1"/>
</dbReference>
<sequence length="246" mass="27127">MIHIGGKSYELIHENRSGWNPEAFRNRYSEVLERYDYIIGDWGYNQLRLKGFFREGHQKANKESSYSTAADYINEYCNFGCAYFILEKKQGARKEMGEEDVDLDLEYGEDAVRLEAGDLRAAVESAAVSASAETASAAEAPKAAPREQHPNRHRGGHSHRAEGSQSRNEGGGRHEGGNRSHGSDGGTRRKDFRNKNHRSGGGQDHRGKKPVNKPAASESAAAAEPSRNANPSHSNQTNKDKDAGRS</sequence>
<organism evidence="2 3">
    <name type="scientific">Paenibacillus pinisoli</name>
    <dbReference type="NCBI Taxonomy" id="1276110"/>
    <lineage>
        <taxon>Bacteria</taxon>
        <taxon>Bacillati</taxon>
        <taxon>Bacillota</taxon>
        <taxon>Bacilli</taxon>
        <taxon>Bacillales</taxon>
        <taxon>Paenibacillaceae</taxon>
        <taxon>Paenibacillus</taxon>
    </lineage>
</organism>
<name>A0A3A6PIT5_9BACL</name>
<dbReference type="Gene3D" id="3.50.4.20">
    <property type="match status" value="1"/>
</dbReference>
<keyword evidence="3" id="KW-1185">Reference proteome</keyword>
<gene>
    <name evidence="2" type="ORF">D3P09_06885</name>
</gene>
<evidence type="ECO:0000313" key="2">
    <source>
        <dbReference type="EMBL" id="RJX41882.1"/>
    </source>
</evidence>
<dbReference type="EMBL" id="QXQB01000001">
    <property type="protein sequence ID" value="RJX41882.1"/>
    <property type="molecule type" value="Genomic_DNA"/>
</dbReference>
<dbReference type="InterPro" id="IPR038141">
    <property type="entry name" value="YutD-like_sf"/>
</dbReference>
<feature type="compositionally biased region" description="Low complexity" evidence="1">
    <location>
        <begin position="132"/>
        <end position="143"/>
    </location>
</feature>
<feature type="compositionally biased region" description="Basic and acidic residues" evidence="1">
    <location>
        <begin position="170"/>
        <end position="189"/>
    </location>
</feature>
<feature type="region of interest" description="Disordered" evidence="1">
    <location>
        <begin position="132"/>
        <end position="246"/>
    </location>
</feature>
<protein>
    <submittedName>
        <fullName evidence="2">DUF1027 domain-containing protein</fullName>
    </submittedName>
</protein>